<proteinExistence type="predicted"/>
<dbReference type="EMBL" id="VXIV02001811">
    <property type="protein sequence ID" value="KAF6029505.1"/>
    <property type="molecule type" value="Genomic_DNA"/>
</dbReference>
<dbReference type="OrthoDB" id="47007at2759"/>
<dbReference type="SUPFAM" id="SSF51735">
    <property type="entry name" value="NAD(P)-binding Rossmann-fold domains"/>
    <property type="match status" value="1"/>
</dbReference>
<reference evidence="1" key="1">
    <citation type="submission" date="2020-06" db="EMBL/GenBank/DDBJ databases">
        <title>Draft genome of Bugula neritina, a colonial animal packing powerful symbionts and potential medicines.</title>
        <authorList>
            <person name="Rayko M."/>
        </authorList>
    </citation>
    <scope>NUCLEOTIDE SEQUENCE [LARGE SCALE GENOMIC DNA]</scope>
    <source>
        <strain evidence="1">Kwan_BN1</strain>
    </source>
</reference>
<sequence length="77" mass="8538">MDSAQNQCDQGLRYKDKVVIVTGGSKGIGEGCEFVNEVVEKYSRIDCLINNAGQRKYDSVSTPHNCIECAISKFVYN</sequence>
<accession>A0A7J7JUA2</accession>
<gene>
    <name evidence="1" type="ORF">EB796_012192</name>
</gene>
<organism evidence="1 2">
    <name type="scientific">Bugula neritina</name>
    <name type="common">Brown bryozoan</name>
    <name type="synonym">Sertularia neritina</name>
    <dbReference type="NCBI Taxonomy" id="10212"/>
    <lineage>
        <taxon>Eukaryota</taxon>
        <taxon>Metazoa</taxon>
        <taxon>Spiralia</taxon>
        <taxon>Lophotrochozoa</taxon>
        <taxon>Bryozoa</taxon>
        <taxon>Gymnolaemata</taxon>
        <taxon>Cheilostomatida</taxon>
        <taxon>Flustrina</taxon>
        <taxon>Buguloidea</taxon>
        <taxon>Bugulidae</taxon>
        <taxon>Bugula</taxon>
    </lineage>
</organism>
<keyword evidence="2" id="KW-1185">Reference proteome</keyword>
<evidence type="ECO:0000313" key="1">
    <source>
        <dbReference type="EMBL" id="KAF6029505.1"/>
    </source>
</evidence>
<dbReference type="AlphaFoldDB" id="A0A7J7JUA2"/>
<dbReference type="InterPro" id="IPR036291">
    <property type="entry name" value="NAD(P)-bd_dom_sf"/>
</dbReference>
<comment type="caution">
    <text evidence="1">The sequence shown here is derived from an EMBL/GenBank/DDBJ whole genome shotgun (WGS) entry which is preliminary data.</text>
</comment>
<name>A0A7J7JUA2_BUGNE</name>
<protein>
    <submittedName>
        <fullName evidence="1">Uncharacterized protein</fullName>
    </submittedName>
</protein>
<evidence type="ECO:0000313" key="2">
    <source>
        <dbReference type="Proteomes" id="UP000593567"/>
    </source>
</evidence>
<dbReference type="Proteomes" id="UP000593567">
    <property type="component" value="Unassembled WGS sequence"/>
</dbReference>